<sequence length="288" mass="32480">MGSAKHERMGALKECSVRVMDDSYEVKDVLKSIINDIGNGKILSCVKSSGNWIITLRNKDDADLLIETGIVINDSTCNVYGVSRSFLTVSLFGVPSYIDDDELSEKLLEFGCKLKGKWHHNTYPEFPNIENGIRYIRLELPTECKSLPYAMTLNGVHMRLKHNGQTRVCNLCLENDHIMRNCPKYVCRECNSQGHWEAKCPQVRCFKCNNLGHKSFNCPQAGDDNNDHHGNGDPATGRHISPPKHANVQHKDQPKDEAMDQLPQTKGSAIETNETKRSKTRIQRQLNG</sequence>
<dbReference type="OrthoDB" id="8912020at2759"/>
<dbReference type="GO" id="GO:0003723">
    <property type="term" value="F:RNA binding"/>
    <property type="evidence" value="ECO:0007669"/>
    <property type="project" value="InterPro"/>
</dbReference>
<reference evidence="4 5" key="1">
    <citation type="journal article" date="2017" name="PLoS Biol.">
        <title>The sea cucumber genome provides insights into morphological evolution and visceral regeneration.</title>
        <authorList>
            <person name="Zhang X."/>
            <person name="Sun L."/>
            <person name="Yuan J."/>
            <person name="Sun Y."/>
            <person name="Gao Y."/>
            <person name="Zhang L."/>
            <person name="Li S."/>
            <person name="Dai H."/>
            <person name="Hamel J.F."/>
            <person name="Liu C."/>
            <person name="Yu Y."/>
            <person name="Liu S."/>
            <person name="Lin W."/>
            <person name="Guo K."/>
            <person name="Jin S."/>
            <person name="Xu P."/>
            <person name="Storey K.B."/>
            <person name="Huan P."/>
            <person name="Zhang T."/>
            <person name="Zhou Y."/>
            <person name="Zhang J."/>
            <person name="Lin C."/>
            <person name="Li X."/>
            <person name="Xing L."/>
            <person name="Huo D."/>
            <person name="Sun M."/>
            <person name="Wang L."/>
            <person name="Mercier A."/>
            <person name="Li F."/>
            <person name="Yang H."/>
            <person name="Xiang J."/>
        </authorList>
    </citation>
    <scope>NUCLEOTIDE SEQUENCE [LARGE SCALE GENOMIC DNA]</scope>
    <source>
        <strain evidence="4">Shaxun</strain>
        <tissue evidence="4">Muscle</tissue>
    </source>
</reference>
<feature type="compositionally biased region" description="Polar residues" evidence="2">
    <location>
        <begin position="262"/>
        <end position="272"/>
    </location>
</feature>
<evidence type="ECO:0000256" key="2">
    <source>
        <dbReference type="SAM" id="MobiDB-lite"/>
    </source>
</evidence>
<comment type="caution">
    <text evidence="4">The sequence shown here is derived from an EMBL/GenBank/DDBJ whole genome shotgun (WGS) entry which is preliminary data.</text>
</comment>
<feature type="region of interest" description="Disordered" evidence="2">
    <location>
        <begin position="223"/>
        <end position="288"/>
    </location>
</feature>
<evidence type="ECO:0000259" key="3">
    <source>
        <dbReference type="PROSITE" id="PS50158"/>
    </source>
</evidence>
<keyword evidence="5" id="KW-1185">Reference proteome</keyword>
<dbReference type="Gene3D" id="4.10.60.10">
    <property type="entry name" value="Zinc finger, CCHC-type"/>
    <property type="match status" value="1"/>
</dbReference>
<dbReference type="GO" id="GO:0002218">
    <property type="term" value="P:activation of innate immune response"/>
    <property type="evidence" value="ECO:0007669"/>
    <property type="project" value="InterPro"/>
</dbReference>
<dbReference type="SUPFAM" id="SSF57756">
    <property type="entry name" value="Retrovirus zinc finger-like domains"/>
    <property type="match status" value="1"/>
</dbReference>
<dbReference type="EMBL" id="MRZV01000025">
    <property type="protein sequence ID" value="PIK61743.1"/>
    <property type="molecule type" value="Genomic_DNA"/>
</dbReference>
<feature type="domain" description="CCHC-type" evidence="3">
    <location>
        <begin position="204"/>
        <end position="220"/>
    </location>
</feature>
<dbReference type="AlphaFoldDB" id="A0A2G8LNA9"/>
<keyword evidence="1" id="KW-0479">Metal-binding</keyword>
<keyword evidence="1" id="KW-0863">Zinc-finger</keyword>
<dbReference type="PROSITE" id="PS50158">
    <property type="entry name" value="ZF_CCHC"/>
    <property type="match status" value="1"/>
</dbReference>
<dbReference type="GO" id="GO:0008270">
    <property type="term" value="F:zinc ion binding"/>
    <property type="evidence" value="ECO:0007669"/>
    <property type="project" value="UniProtKB-KW"/>
</dbReference>
<keyword evidence="1" id="KW-0862">Zinc</keyword>
<dbReference type="InterPro" id="IPR042509">
    <property type="entry name" value="ZCCHC3"/>
</dbReference>
<dbReference type="PANTHER" id="PTHR22639">
    <property type="entry name" value="GAG-RELATED PROTEIN"/>
    <property type="match status" value="1"/>
</dbReference>
<name>A0A2G8LNA9_STIJA</name>
<organism evidence="4 5">
    <name type="scientific">Stichopus japonicus</name>
    <name type="common">Sea cucumber</name>
    <dbReference type="NCBI Taxonomy" id="307972"/>
    <lineage>
        <taxon>Eukaryota</taxon>
        <taxon>Metazoa</taxon>
        <taxon>Echinodermata</taxon>
        <taxon>Eleutherozoa</taxon>
        <taxon>Echinozoa</taxon>
        <taxon>Holothuroidea</taxon>
        <taxon>Aspidochirotacea</taxon>
        <taxon>Aspidochirotida</taxon>
        <taxon>Stichopodidae</taxon>
        <taxon>Apostichopus</taxon>
    </lineage>
</organism>
<feature type="compositionally biased region" description="Basic and acidic residues" evidence="2">
    <location>
        <begin position="249"/>
        <end position="258"/>
    </location>
</feature>
<protein>
    <recommendedName>
        <fullName evidence="3">CCHC-type domain-containing protein</fullName>
    </recommendedName>
</protein>
<dbReference type="SMART" id="SM00343">
    <property type="entry name" value="ZnF_C2HC"/>
    <property type="match status" value="3"/>
</dbReference>
<evidence type="ECO:0000256" key="1">
    <source>
        <dbReference type="PROSITE-ProRule" id="PRU00047"/>
    </source>
</evidence>
<dbReference type="PANTHER" id="PTHR22639:SF7">
    <property type="entry name" value="CCHC-TYPE DOMAIN-CONTAINING PROTEIN"/>
    <property type="match status" value="1"/>
</dbReference>
<dbReference type="Pfam" id="PF00098">
    <property type="entry name" value="zf-CCHC"/>
    <property type="match status" value="1"/>
</dbReference>
<gene>
    <name evidence="4" type="ORF">BSL78_01297</name>
</gene>
<evidence type="ECO:0000313" key="4">
    <source>
        <dbReference type="EMBL" id="PIK61743.1"/>
    </source>
</evidence>
<proteinExistence type="predicted"/>
<accession>A0A2G8LNA9</accession>
<dbReference type="InterPro" id="IPR036875">
    <property type="entry name" value="Znf_CCHC_sf"/>
</dbReference>
<dbReference type="GO" id="GO:0003690">
    <property type="term" value="F:double-stranded DNA binding"/>
    <property type="evidence" value="ECO:0007669"/>
    <property type="project" value="InterPro"/>
</dbReference>
<dbReference type="Proteomes" id="UP000230750">
    <property type="component" value="Unassembled WGS sequence"/>
</dbReference>
<dbReference type="InterPro" id="IPR001878">
    <property type="entry name" value="Znf_CCHC"/>
</dbReference>
<evidence type="ECO:0000313" key="5">
    <source>
        <dbReference type="Proteomes" id="UP000230750"/>
    </source>
</evidence>